<feature type="compositionally biased region" description="Polar residues" evidence="1">
    <location>
        <begin position="871"/>
        <end position="880"/>
    </location>
</feature>
<dbReference type="Proteomes" id="UP000612055">
    <property type="component" value="Unassembled WGS sequence"/>
</dbReference>
<evidence type="ECO:0000313" key="4">
    <source>
        <dbReference type="Proteomes" id="UP000612055"/>
    </source>
</evidence>
<evidence type="ECO:0000259" key="2">
    <source>
        <dbReference type="Pfam" id="PF22600"/>
    </source>
</evidence>
<feature type="compositionally biased region" description="Low complexity" evidence="1">
    <location>
        <begin position="797"/>
        <end position="813"/>
    </location>
</feature>
<dbReference type="GO" id="GO:0031123">
    <property type="term" value="P:RNA 3'-end processing"/>
    <property type="evidence" value="ECO:0007669"/>
    <property type="project" value="TreeGrafter"/>
</dbReference>
<comment type="caution">
    <text evidence="3">The sequence shown here is derived from an EMBL/GenBank/DDBJ whole genome shotgun (WGS) entry which is preliminary data.</text>
</comment>
<feature type="region of interest" description="Disordered" evidence="1">
    <location>
        <begin position="762"/>
        <end position="820"/>
    </location>
</feature>
<feature type="region of interest" description="Disordered" evidence="1">
    <location>
        <begin position="977"/>
        <end position="1017"/>
    </location>
</feature>
<feature type="compositionally biased region" description="Low complexity" evidence="1">
    <location>
        <begin position="771"/>
        <end position="785"/>
    </location>
</feature>
<feature type="compositionally biased region" description="Low complexity" evidence="1">
    <location>
        <begin position="977"/>
        <end position="998"/>
    </location>
</feature>
<reference evidence="3" key="1">
    <citation type="journal article" date="2020" name="bioRxiv">
        <title>Comparative genomics of Chlamydomonas.</title>
        <authorList>
            <person name="Craig R.J."/>
            <person name="Hasan A.R."/>
            <person name="Ness R.W."/>
            <person name="Keightley P.D."/>
        </authorList>
    </citation>
    <scope>NUCLEOTIDE SEQUENCE</scope>
    <source>
        <strain evidence="3">CCAP 11/70</strain>
    </source>
</reference>
<dbReference type="InterPro" id="IPR043519">
    <property type="entry name" value="NT_sf"/>
</dbReference>
<feature type="compositionally biased region" description="Low complexity" evidence="1">
    <location>
        <begin position="835"/>
        <end position="862"/>
    </location>
</feature>
<evidence type="ECO:0000256" key="1">
    <source>
        <dbReference type="SAM" id="MobiDB-lite"/>
    </source>
</evidence>
<dbReference type="PANTHER" id="PTHR12271:SF123">
    <property type="entry name" value="PROTEIN HESO1"/>
    <property type="match status" value="1"/>
</dbReference>
<dbReference type="CDD" id="cd05402">
    <property type="entry name" value="NT_PAP_TUTase"/>
    <property type="match status" value="1"/>
</dbReference>
<feature type="region of interest" description="Disordered" evidence="1">
    <location>
        <begin position="519"/>
        <end position="634"/>
    </location>
</feature>
<dbReference type="PANTHER" id="PTHR12271">
    <property type="entry name" value="POLY A POLYMERASE CID PAP -RELATED"/>
    <property type="match status" value="1"/>
</dbReference>
<feature type="region of interest" description="Disordered" evidence="1">
    <location>
        <begin position="835"/>
        <end position="885"/>
    </location>
</feature>
<organism evidence="3 4">
    <name type="scientific">Edaphochlamys debaryana</name>
    <dbReference type="NCBI Taxonomy" id="47281"/>
    <lineage>
        <taxon>Eukaryota</taxon>
        <taxon>Viridiplantae</taxon>
        <taxon>Chlorophyta</taxon>
        <taxon>core chlorophytes</taxon>
        <taxon>Chlorophyceae</taxon>
        <taxon>CS clade</taxon>
        <taxon>Chlamydomonadales</taxon>
        <taxon>Chlamydomonadales incertae sedis</taxon>
        <taxon>Edaphochlamys</taxon>
    </lineage>
</organism>
<dbReference type="Pfam" id="PF22600">
    <property type="entry name" value="MTPAP-like_central"/>
    <property type="match status" value="1"/>
</dbReference>
<feature type="region of interest" description="Disordered" evidence="1">
    <location>
        <begin position="1067"/>
        <end position="1093"/>
    </location>
</feature>
<feature type="compositionally biased region" description="Low complexity" evidence="1">
    <location>
        <begin position="583"/>
        <end position="603"/>
    </location>
</feature>
<dbReference type="Gene3D" id="3.30.460.10">
    <property type="entry name" value="Beta Polymerase, domain 2"/>
    <property type="match status" value="1"/>
</dbReference>
<gene>
    <name evidence="3" type="ORF">HYH03_001158</name>
</gene>
<keyword evidence="4" id="KW-1185">Reference proteome</keyword>
<feature type="domain" description="Poly(A) RNA polymerase mitochondrial-like central palm" evidence="2">
    <location>
        <begin position="59"/>
        <end position="205"/>
    </location>
</feature>
<dbReference type="AlphaFoldDB" id="A0A835YHM2"/>
<dbReference type="SUPFAM" id="SSF81631">
    <property type="entry name" value="PAP/OAS1 substrate-binding domain"/>
    <property type="match status" value="1"/>
</dbReference>
<dbReference type="OrthoDB" id="515052at2759"/>
<proteinExistence type="predicted"/>
<evidence type="ECO:0000313" key="3">
    <source>
        <dbReference type="EMBL" id="KAG2501368.1"/>
    </source>
</evidence>
<dbReference type="Gene3D" id="1.10.1410.10">
    <property type="match status" value="1"/>
</dbReference>
<dbReference type="GO" id="GO:0016779">
    <property type="term" value="F:nucleotidyltransferase activity"/>
    <property type="evidence" value="ECO:0007669"/>
    <property type="project" value="TreeGrafter"/>
</dbReference>
<dbReference type="SUPFAM" id="SSF81301">
    <property type="entry name" value="Nucleotidyltransferase"/>
    <property type="match status" value="1"/>
</dbReference>
<protein>
    <recommendedName>
        <fullName evidence="2">Poly(A) RNA polymerase mitochondrial-like central palm domain-containing protein</fullName>
    </recommendedName>
</protein>
<dbReference type="EMBL" id="JAEHOE010000002">
    <property type="protein sequence ID" value="KAG2501368.1"/>
    <property type="molecule type" value="Genomic_DNA"/>
</dbReference>
<dbReference type="InterPro" id="IPR054708">
    <property type="entry name" value="MTPAP-like_central"/>
</dbReference>
<feature type="compositionally biased region" description="Gly residues" evidence="1">
    <location>
        <begin position="557"/>
        <end position="582"/>
    </location>
</feature>
<accession>A0A835YHM2</accession>
<name>A0A835YHM2_9CHLO</name>
<sequence length="1108" mass="113235">MASPVFASSLGSSLGAGNGSLGARTHSGPPPVEVHIERCWTFDLSQHATKCRKDAAAFLEDTLEKLAKDKEPSPADDAIREATIARLQALLPEIFPPPSAVQLVPYGSFVSECYTRTSDLDLALAGSVAAGAVGVAAPGDWFGTTLVPLEELPEAGFVALLTRLADELEARGVARGQVTRILEARVPIIKFVDAASGIECDFCVTTRGCDFKGAVMRLMHRLQPSLAPLTRLVKLWAKQHDINSAHAGTLNSWSLALMALFAQQAYPGGHLAPPLWRLFHEEEPSGPNGAGRPLQDKTTSLDAMLATATAKCEEEGAVLVDAKWASAPPPSLLEQLLWFLSCFTAITGQWRDNAAHRNWRVSPWLGRGCTARFPRPYVAAVEEPFDCNDNTARSVGVRERNENTLPYIAWVFGHSVHLLRNVGSVTDAARALAWLFGPDVLPYVGIPTLQLPKDSVSPELQRRMEALAAAAPAAGDAGAAAHGYARSTDDECLAQSALRAIIDATKIGSPITTIDDWRSHAASSRQRPPFGWHRLAPPPASLQRRNTAPPAPPGPGPARGGAGPGMNGLHGPGGHMGPGPGMLGAPHGPPGFAQHAQQHPPQQLGFGGPNQQHQPGGMTRPPPPPGYGGGGGTGFFAGGAGTAADARSLVAALHAGPGAAPCPPGPGQGPSPNDVLRLGGGPASLEALRARLARDEAQAVADRARAEAAHARARLGPGGDLGLSRVASAPHGPPGFVSGTGAYGINLFAGLNSTAGANGGAAAVRDGLPPGLHAQHGLQHQHQQQGGAGPADQSRAQQQQQLQQQLQQQQQQQRGGDGQEAAELEELLRMLHLARQQQPQGGQGQAQSQPQTPLQQAAAQGLQGYGGATSHLHTQPTYPQYGQPHTYGAQQIRQAAGGGGGANWGAGGARAPYGPANGLYGNGVASPYGNGGAQGAHGIADGALGGLLNPGPGGPAGSVRAPYGVTPQHSAFAALGQQHQPHAHAQAQPGSQPHAPGASHPGLHQPGTQPPSGPGLLQMLLNSAKAQAVQPGAPAAPEHQAAQLNGYGGYGGFGGTGGGGGGPAAGLGQAGAMMPPPGFGPAQTGNAPGAGPGVGLGLTGTGLGTSIW</sequence>